<feature type="transmembrane region" description="Helical" evidence="1">
    <location>
        <begin position="41"/>
        <end position="65"/>
    </location>
</feature>
<dbReference type="Proteomes" id="UP000637002">
    <property type="component" value="Unassembled WGS sequence"/>
</dbReference>
<feature type="transmembrane region" description="Helical" evidence="1">
    <location>
        <begin position="72"/>
        <end position="97"/>
    </location>
</feature>
<gene>
    <name evidence="2" type="ORF">GCM10010994_06860</name>
</gene>
<feature type="transmembrane region" description="Helical" evidence="1">
    <location>
        <begin position="12"/>
        <end position="35"/>
    </location>
</feature>
<reference evidence="2" key="2">
    <citation type="submission" date="2020-09" db="EMBL/GenBank/DDBJ databases">
        <authorList>
            <person name="Sun Q."/>
            <person name="Zhou Y."/>
        </authorList>
    </citation>
    <scope>NUCLEOTIDE SEQUENCE</scope>
    <source>
        <strain evidence="2">CGMCC 1.12919</strain>
    </source>
</reference>
<keyword evidence="3" id="KW-1185">Reference proteome</keyword>
<dbReference type="AlphaFoldDB" id="A0A916TYD1"/>
<dbReference type="EMBL" id="BMGG01000001">
    <property type="protein sequence ID" value="GGC50348.1"/>
    <property type="molecule type" value="Genomic_DNA"/>
</dbReference>
<evidence type="ECO:0000313" key="3">
    <source>
        <dbReference type="Proteomes" id="UP000637002"/>
    </source>
</evidence>
<keyword evidence="1" id="KW-0812">Transmembrane</keyword>
<comment type="caution">
    <text evidence="2">The sequence shown here is derived from an EMBL/GenBank/DDBJ whole genome shotgun (WGS) entry which is preliminary data.</text>
</comment>
<protein>
    <submittedName>
        <fullName evidence="2">Uncharacterized protein</fullName>
    </submittedName>
</protein>
<sequence length="133" mass="13743">MHMIVPSAFLRRILMVNALSCAGLGVLLFGLGGLLEPLLGIPAWLSQPLGLSLVCFAGMVGLVEVQERVPPALVWAIIAVNAVWAVDCVVALAAGWITPTPLGVAFVLAQAVWVAVAAEVLALGLTRTPAQPA</sequence>
<dbReference type="RefSeq" id="WP_188607686.1">
    <property type="nucleotide sequence ID" value="NZ_BMGG01000001.1"/>
</dbReference>
<organism evidence="2 3">
    <name type="scientific">Chelatococcus reniformis</name>
    <dbReference type="NCBI Taxonomy" id="1494448"/>
    <lineage>
        <taxon>Bacteria</taxon>
        <taxon>Pseudomonadati</taxon>
        <taxon>Pseudomonadota</taxon>
        <taxon>Alphaproteobacteria</taxon>
        <taxon>Hyphomicrobiales</taxon>
        <taxon>Chelatococcaceae</taxon>
        <taxon>Chelatococcus</taxon>
    </lineage>
</organism>
<evidence type="ECO:0000313" key="2">
    <source>
        <dbReference type="EMBL" id="GGC50348.1"/>
    </source>
</evidence>
<proteinExistence type="predicted"/>
<evidence type="ECO:0000256" key="1">
    <source>
        <dbReference type="SAM" id="Phobius"/>
    </source>
</evidence>
<reference evidence="2" key="1">
    <citation type="journal article" date="2014" name="Int. J. Syst. Evol. Microbiol.">
        <title>Complete genome sequence of Corynebacterium casei LMG S-19264T (=DSM 44701T), isolated from a smear-ripened cheese.</title>
        <authorList>
            <consortium name="US DOE Joint Genome Institute (JGI-PGF)"/>
            <person name="Walter F."/>
            <person name="Albersmeier A."/>
            <person name="Kalinowski J."/>
            <person name="Ruckert C."/>
        </authorList>
    </citation>
    <scope>NUCLEOTIDE SEQUENCE</scope>
    <source>
        <strain evidence="2">CGMCC 1.12919</strain>
    </source>
</reference>
<keyword evidence="1" id="KW-1133">Transmembrane helix</keyword>
<keyword evidence="1" id="KW-0472">Membrane</keyword>
<accession>A0A916TYD1</accession>
<name>A0A916TYD1_9HYPH</name>
<feature type="transmembrane region" description="Helical" evidence="1">
    <location>
        <begin position="103"/>
        <end position="125"/>
    </location>
</feature>